<reference evidence="1 2" key="1">
    <citation type="submission" date="2018-06" db="EMBL/GenBank/DDBJ databases">
        <authorList>
            <consortium name="Pathogen Informatics"/>
            <person name="Doyle S."/>
        </authorList>
    </citation>
    <scope>NUCLEOTIDE SEQUENCE [LARGE SCALE GENOMIC DNA]</scope>
    <source>
        <strain evidence="1 2">NCTC11807</strain>
    </source>
</reference>
<dbReference type="InterPro" id="IPR008585">
    <property type="entry name" value="Gamma_PGA_hydro"/>
</dbReference>
<dbReference type="Proteomes" id="UP000255425">
    <property type="component" value="Unassembled WGS sequence"/>
</dbReference>
<dbReference type="InterPro" id="IPR038128">
    <property type="entry name" value="Gamma_PGA_hydro_sf"/>
</dbReference>
<sequence length="121" mass="13549">MIKNRTATVSIHGASGSEEIVYLGGPRSDLRNEIEKQLVGRGFTVKVPPEYLGGQNNNNFINREDNNIGVQLELTTALRKAFFTNGDISTKNRTNEKNWTSKMYSFINGLYAGIRNTYSSK</sequence>
<protein>
    <submittedName>
        <fullName evidence="1">Phage-related replication protein</fullName>
    </submittedName>
</protein>
<accession>A0A380GXD3</accession>
<evidence type="ECO:0000313" key="1">
    <source>
        <dbReference type="EMBL" id="SUM67900.1"/>
    </source>
</evidence>
<dbReference type="Gene3D" id="3.40.630.100">
    <property type="entry name" value="Poly-gamma-glutamate hydrolase, zinc-binding motif"/>
    <property type="match status" value="1"/>
</dbReference>
<organism evidence="1 2">
    <name type="scientific">Staphylococcus saccharolyticus</name>
    <dbReference type="NCBI Taxonomy" id="33028"/>
    <lineage>
        <taxon>Bacteria</taxon>
        <taxon>Bacillati</taxon>
        <taxon>Bacillota</taxon>
        <taxon>Bacilli</taxon>
        <taxon>Bacillales</taxon>
        <taxon>Staphylococcaceae</taxon>
        <taxon>Staphylococcus</taxon>
    </lineage>
</organism>
<proteinExistence type="predicted"/>
<gene>
    <name evidence="1" type="ORF">NCTC11807_00342</name>
</gene>
<keyword evidence="2" id="KW-1185">Reference proteome</keyword>
<dbReference type="AlphaFoldDB" id="A0A380GXD3"/>
<dbReference type="EMBL" id="UHDZ01000001">
    <property type="protein sequence ID" value="SUM67900.1"/>
    <property type="molecule type" value="Genomic_DNA"/>
</dbReference>
<dbReference type="Pfam" id="PF05908">
    <property type="entry name" value="Gamma_PGA_hydro"/>
    <property type="match status" value="1"/>
</dbReference>
<name>A0A380GXD3_9STAP</name>
<evidence type="ECO:0000313" key="2">
    <source>
        <dbReference type="Proteomes" id="UP000255425"/>
    </source>
</evidence>